<sequence length="231" mass="25332">MKVILSGSTGFIGGEVLNQALVHPKITSLVCITRKPLPEAVESNPKVKVIILKDFTSYPPDILSQLGGAECCIWALGSPAHKNPNLEDCRKTEIRYTHAAAEVFAKSITPSLKGEGKSFRFVYLSGKMAERDTDKKLWFLHDTRTIKGEVENGLLAIQEKEPSFEVSIMRPGGVLAKDTLVPNILVGVTMSIKVDELAAAMISEDVESPKGTRTFENDVLRKKGIEVLRGR</sequence>
<dbReference type="Proteomes" id="UP000184330">
    <property type="component" value="Unassembled WGS sequence"/>
</dbReference>
<dbReference type="Gene3D" id="3.40.50.720">
    <property type="entry name" value="NAD(P)-binding Rossmann-like Domain"/>
    <property type="match status" value="1"/>
</dbReference>
<dbReference type="PANTHER" id="PTHR14097:SF9">
    <property type="entry name" value="EPIMERASE, PUTATIVE (AFU_ORTHOLOGUE AFUA_8G07320)-RELATED"/>
    <property type="match status" value="1"/>
</dbReference>
<evidence type="ECO:0000313" key="1">
    <source>
        <dbReference type="EMBL" id="CZR55214.1"/>
    </source>
</evidence>
<dbReference type="EMBL" id="FJOG01000006">
    <property type="protein sequence ID" value="CZR55214.1"/>
    <property type="molecule type" value="Genomic_DNA"/>
</dbReference>
<evidence type="ECO:0000313" key="2">
    <source>
        <dbReference type="Proteomes" id="UP000184330"/>
    </source>
</evidence>
<proteinExistence type="predicted"/>
<gene>
    <name evidence="1" type="ORF">PAC_05101</name>
</gene>
<protein>
    <submittedName>
        <fullName evidence="1">Related to nucleoside-diphosphate-sugar epimerase</fullName>
    </submittedName>
</protein>
<dbReference type="OrthoDB" id="3535423at2759"/>
<keyword evidence="2" id="KW-1185">Reference proteome</keyword>
<dbReference type="PANTHER" id="PTHR14097">
    <property type="entry name" value="OXIDOREDUCTASE HTATIP2"/>
    <property type="match status" value="1"/>
</dbReference>
<reference evidence="1 2" key="1">
    <citation type="submission" date="2016-03" db="EMBL/GenBank/DDBJ databases">
        <authorList>
            <person name="Ploux O."/>
        </authorList>
    </citation>
    <scope>NUCLEOTIDE SEQUENCE [LARGE SCALE GENOMIC DNA]</scope>
    <source>
        <strain evidence="1 2">UAMH 11012</strain>
    </source>
</reference>
<dbReference type="STRING" id="576137.A0A1L7WR13"/>
<organism evidence="1 2">
    <name type="scientific">Phialocephala subalpina</name>
    <dbReference type="NCBI Taxonomy" id="576137"/>
    <lineage>
        <taxon>Eukaryota</taxon>
        <taxon>Fungi</taxon>
        <taxon>Dikarya</taxon>
        <taxon>Ascomycota</taxon>
        <taxon>Pezizomycotina</taxon>
        <taxon>Leotiomycetes</taxon>
        <taxon>Helotiales</taxon>
        <taxon>Mollisiaceae</taxon>
        <taxon>Phialocephala</taxon>
        <taxon>Phialocephala fortinii species complex</taxon>
    </lineage>
</organism>
<dbReference type="SUPFAM" id="SSF51735">
    <property type="entry name" value="NAD(P)-binding Rossmann-fold domains"/>
    <property type="match status" value="1"/>
</dbReference>
<name>A0A1L7WR13_9HELO</name>
<dbReference type="AlphaFoldDB" id="A0A1L7WR13"/>
<dbReference type="InterPro" id="IPR036291">
    <property type="entry name" value="NAD(P)-bd_dom_sf"/>
</dbReference>
<accession>A0A1L7WR13</accession>